<reference evidence="1 2" key="1">
    <citation type="submission" date="2016-10" db="EMBL/GenBank/DDBJ databases">
        <authorList>
            <person name="de Groot N.N."/>
        </authorList>
    </citation>
    <scope>NUCLEOTIDE SEQUENCE [LARGE SCALE GENOMIC DNA]</scope>
    <source>
        <strain evidence="1 2">EP1-55-1</strain>
    </source>
</reference>
<evidence type="ECO:0000313" key="2">
    <source>
        <dbReference type="Proteomes" id="UP000199227"/>
    </source>
</evidence>
<dbReference type="EMBL" id="FOXB01000004">
    <property type="protein sequence ID" value="SFP01942.1"/>
    <property type="molecule type" value="Genomic_DNA"/>
</dbReference>
<organism evidence="1 2">
    <name type="scientific">Hydrogenimonas thermophila</name>
    <dbReference type="NCBI Taxonomy" id="223786"/>
    <lineage>
        <taxon>Bacteria</taxon>
        <taxon>Pseudomonadati</taxon>
        <taxon>Campylobacterota</taxon>
        <taxon>Epsilonproteobacteria</taxon>
        <taxon>Campylobacterales</taxon>
        <taxon>Hydrogenimonadaceae</taxon>
        <taxon>Hydrogenimonas</taxon>
    </lineage>
</organism>
<dbReference type="AlphaFoldDB" id="A0A1I5LXH4"/>
<dbReference type="OrthoDB" id="1435214at2"/>
<evidence type="ECO:0000313" key="1">
    <source>
        <dbReference type="EMBL" id="SFP01942.1"/>
    </source>
</evidence>
<evidence type="ECO:0008006" key="3">
    <source>
        <dbReference type="Google" id="ProtNLM"/>
    </source>
</evidence>
<sequence>MAYIDKETAAKIRKEIRAIAKKYGCKLSAKVRDYSSFDVVITEGELDVVADYQISENEFKRNIVKKIAEKSLELDEKAFIAELEKLVQGVPYPYEYHNSYMRYVDLLKGKINIQNAQNVFTGKTGKMIAEIEKAIRKIGNWYDRSDSMTDYFETAFYYDIDVGSWDKPYKLIKKAKAA</sequence>
<dbReference type="STRING" id="223786.SAMN05216234_10465"/>
<dbReference type="RefSeq" id="WP_092910805.1">
    <property type="nucleotide sequence ID" value="NZ_FOXB01000004.1"/>
</dbReference>
<gene>
    <name evidence="1" type="ORF">SAMN05216234_10465</name>
</gene>
<accession>A0A1I5LXH4</accession>
<protein>
    <recommendedName>
        <fullName evidence="3">Large polyvalent protein associated domain-containing protein</fullName>
    </recommendedName>
</protein>
<keyword evidence="2" id="KW-1185">Reference proteome</keyword>
<dbReference type="Proteomes" id="UP000199227">
    <property type="component" value="Unassembled WGS sequence"/>
</dbReference>
<name>A0A1I5LXH4_9BACT</name>
<proteinExistence type="predicted"/>